<proteinExistence type="predicted"/>
<dbReference type="SUPFAM" id="SSF55961">
    <property type="entry name" value="Bet v1-like"/>
    <property type="match status" value="1"/>
</dbReference>
<sequence>MIVPRSLFRLAVGAAAGYLFAVRPWHLRWGADDREVHGGMAGDDLVRVPQYQATRAITIDAPPASVWAWLIQLGAYTPGHGHTHTGPSERPRSSEWPGATDQSGPAASPGTQGPEAAGQGPEAAAQGPETAGQGPDAAQQGQEATGQGPGAAQQGPAAGPQGPEGGQQTAGQQTAGRQGFKVGDVLSGAPDGAGFVVEEADPPHTLVLAMRGPDATTTCSIALRDLDGRTRMVVRVRIRATPGLRGTTYLATMDVGDFLAMRRQMLTIKERAENLPHSAG</sequence>
<name>A0ABP6VE47_9ACTN</name>
<keyword evidence="3" id="KW-1185">Reference proteome</keyword>
<evidence type="ECO:0000256" key="1">
    <source>
        <dbReference type="SAM" id="MobiDB-lite"/>
    </source>
</evidence>
<accession>A0ABP6VE47</accession>
<organism evidence="2 3">
    <name type="scientific">Nonomuraea rosea</name>
    <dbReference type="NCBI Taxonomy" id="638574"/>
    <lineage>
        <taxon>Bacteria</taxon>
        <taxon>Bacillati</taxon>
        <taxon>Actinomycetota</taxon>
        <taxon>Actinomycetes</taxon>
        <taxon>Streptosporangiales</taxon>
        <taxon>Streptosporangiaceae</taxon>
        <taxon>Nonomuraea</taxon>
    </lineage>
</organism>
<gene>
    <name evidence="2" type="ORF">GCM10022419_010400</name>
</gene>
<dbReference type="Proteomes" id="UP001500630">
    <property type="component" value="Unassembled WGS sequence"/>
</dbReference>
<feature type="region of interest" description="Disordered" evidence="1">
    <location>
        <begin position="80"/>
        <end position="176"/>
    </location>
</feature>
<comment type="caution">
    <text evidence="2">The sequence shown here is derived from an EMBL/GenBank/DDBJ whole genome shotgun (WGS) entry which is preliminary data.</text>
</comment>
<feature type="compositionally biased region" description="Low complexity" evidence="1">
    <location>
        <begin position="112"/>
        <end position="176"/>
    </location>
</feature>
<protein>
    <recommendedName>
        <fullName evidence="4">DUF1259 domain-containing protein</fullName>
    </recommendedName>
</protein>
<dbReference type="EMBL" id="BAABDQ010000002">
    <property type="protein sequence ID" value="GAA3533159.1"/>
    <property type="molecule type" value="Genomic_DNA"/>
</dbReference>
<evidence type="ECO:0008006" key="4">
    <source>
        <dbReference type="Google" id="ProtNLM"/>
    </source>
</evidence>
<evidence type="ECO:0000313" key="3">
    <source>
        <dbReference type="Proteomes" id="UP001500630"/>
    </source>
</evidence>
<dbReference type="RefSeq" id="WP_345559180.1">
    <property type="nucleotide sequence ID" value="NZ_BAABDQ010000002.1"/>
</dbReference>
<feature type="compositionally biased region" description="Polar residues" evidence="1">
    <location>
        <begin position="100"/>
        <end position="111"/>
    </location>
</feature>
<evidence type="ECO:0000313" key="2">
    <source>
        <dbReference type="EMBL" id="GAA3533159.1"/>
    </source>
</evidence>
<reference evidence="3" key="1">
    <citation type="journal article" date="2019" name="Int. J. Syst. Evol. Microbiol.">
        <title>The Global Catalogue of Microorganisms (GCM) 10K type strain sequencing project: providing services to taxonomists for standard genome sequencing and annotation.</title>
        <authorList>
            <consortium name="The Broad Institute Genomics Platform"/>
            <consortium name="The Broad Institute Genome Sequencing Center for Infectious Disease"/>
            <person name="Wu L."/>
            <person name="Ma J."/>
        </authorList>
    </citation>
    <scope>NUCLEOTIDE SEQUENCE [LARGE SCALE GENOMIC DNA]</scope>
    <source>
        <strain evidence="3">JCM 17326</strain>
    </source>
</reference>